<protein>
    <submittedName>
        <fullName evidence="4">T9SS type A sorting domain-containing protein</fullName>
    </submittedName>
</protein>
<dbReference type="InterPro" id="IPR026444">
    <property type="entry name" value="Secre_tail"/>
</dbReference>
<dbReference type="EMBL" id="JASGBP010000003">
    <property type="protein sequence ID" value="MDI9257102.1"/>
    <property type="molecule type" value="Genomic_DNA"/>
</dbReference>
<evidence type="ECO:0000256" key="1">
    <source>
        <dbReference type="ARBA" id="ARBA00022729"/>
    </source>
</evidence>
<feature type="signal peptide" evidence="2">
    <location>
        <begin position="1"/>
        <end position="18"/>
    </location>
</feature>
<dbReference type="Proteomes" id="UP001230035">
    <property type="component" value="Unassembled WGS sequence"/>
</dbReference>
<keyword evidence="5" id="KW-1185">Reference proteome</keyword>
<dbReference type="Pfam" id="PF18962">
    <property type="entry name" value="Por_Secre_tail"/>
    <property type="match status" value="1"/>
</dbReference>
<accession>A0ABT6XQH9</accession>
<reference evidence="4 5" key="1">
    <citation type="submission" date="2023-05" db="EMBL/GenBank/DDBJ databases">
        <title>Flavobacterium sedimenti sp. nov., isolated from the sediment.</title>
        <authorList>
            <person name="Wu N."/>
        </authorList>
    </citation>
    <scope>NUCLEOTIDE SEQUENCE [LARGE SCALE GENOMIC DNA]</scope>
    <source>
        <strain evidence="4 5">YZ-48</strain>
    </source>
</reference>
<dbReference type="RefSeq" id="WP_283238785.1">
    <property type="nucleotide sequence ID" value="NZ_JASGBP010000003.1"/>
</dbReference>
<evidence type="ECO:0000313" key="5">
    <source>
        <dbReference type="Proteomes" id="UP001230035"/>
    </source>
</evidence>
<proteinExistence type="predicted"/>
<organism evidence="4 5">
    <name type="scientific">Flavobacterium sedimenticola</name>
    <dbReference type="NCBI Taxonomy" id="3043286"/>
    <lineage>
        <taxon>Bacteria</taxon>
        <taxon>Pseudomonadati</taxon>
        <taxon>Bacteroidota</taxon>
        <taxon>Flavobacteriia</taxon>
        <taxon>Flavobacteriales</taxon>
        <taxon>Flavobacteriaceae</taxon>
        <taxon>Flavobacterium</taxon>
    </lineage>
</organism>
<comment type="caution">
    <text evidence="4">The sequence shown here is derived from an EMBL/GenBank/DDBJ whole genome shotgun (WGS) entry which is preliminary data.</text>
</comment>
<gene>
    <name evidence="4" type="ORF">QHT84_06710</name>
</gene>
<feature type="domain" description="Secretion system C-terminal sorting" evidence="3">
    <location>
        <begin position="276"/>
        <end position="346"/>
    </location>
</feature>
<evidence type="ECO:0000256" key="2">
    <source>
        <dbReference type="SAM" id="SignalP"/>
    </source>
</evidence>
<name>A0ABT6XQH9_9FLAO</name>
<feature type="chain" id="PRO_5047413167" evidence="2">
    <location>
        <begin position="19"/>
        <end position="348"/>
    </location>
</feature>
<dbReference type="NCBIfam" id="TIGR04183">
    <property type="entry name" value="Por_Secre_tail"/>
    <property type="match status" value="1"/>
</dbReference>
<evidence type="ECO:0000313" key="4">
    <source>
        <dbReference type="EMBL" id="MDI9257102.1"/>
    </source>
</evidence>
<keyword evidence="1 2" id="KW-0732">Signal</keyword>
<sequence>MKKLLLLSFVLSSSFAGAQMLQSEDFNGLSLGDVGTDFTGLTAGQGGWLTFASNGTAPTTATNAGNANFQIVVDGFESTNGVKIVGSDGNKGSRFMWKDGLAAAWDTRDSGNEIFEVEYDMYTGSATTSTGQFGMRLYGLDGTTARVLNGYVYNANTRILQGVAYLNNAGTFGTFLITLQTGGLVLDPDTWYRMGFAYDTTTGETIWKVGAVYTGLPQANWAGPFAIDELDIVQGTPTSNAAVAEIVFDNITAKATPEEALLGVNQAGDVVAFSVSPNPARESFNIASANNTPITAVEMHDINGRLVKSVKVDSVSNTQLNISDLAQGIYTVTISSELGSTTKKIVKQ</sequence>
<evidence type="ECO:0000259" key="3">
    <source>
        <dbReference type="Pfam" id="PF18962"/>
    </source>
</evidence>